<evidence type="ECO:0000256" key="1">
    <source>
        <dbReference type="ARBA" id="ARBA00023002"/>
    </source>
</evidence>
<dbReference type="PANTHER" id="PTHR43364">
    <property type="entry name" value="NADH-SPECIFIC METHYLGLYOXAL REDUCTASE-RELATED"/>
    <property type="match status" value="1"/>
</dbReference>
<proteinExistence type="predicted"/>
<dbReference type="RefSeq" id="WP_210655643.1">
    <property type="nucleotide sequence ID" value="NZ_JAGKSP010000001.1"/>
</dbReference>
<organism evidence="3 4">
    <name type="scientific">Paenibacillus lignilyticus</name>
    <dbReference type="NCBI Taxonomy" id="1172615"/>
    <lineage>
        <taxon>Bacteria</taxon>
        <taxon>Bacillati</taxon>
        <taxon>Bacillota</taxon>
        <taxon>Bacilli</taxon>
        <taxon>Bacillales</taxon>
        <taxon>Paenibacillaceae</taxon>
        <taxon>Paenibacillus</taxon>
    </lineage>
</organism>
<dbReference type="CDD" id="cd19082">
    <property type="entry name" value="AKR_AKR10A1_2"/>
    <property type="match status" value="1"/>
</dbReference>
<dbReference type="InterPro" id="IPR036812">
    <property type="entry name" value="NAD(P)_OxRdtase_dom_sf"/>
</dbReference>
<dbReference type="InterPro" id="IPR050523">
    <property type="entry name" value="AKR_Detox_Biosynth"/>
</dbReference>
<dbReference type="Proteomes" id="UP000673394">
    <property type="component" value="Unassembled WGS sequence"/>
</dbReference>
<dbReference type="Pfam" id="PF00248">
    <property type="entry name" value="Aldo_ket_red"/>
    <property type="match status" value="1"/>
</dbReference>
<feature type="domain" description="NADP-dependent oxidoreductase" evidence="2">
    <location>
        <begin position="25"/>
        <end position="299"/>
    </location>
</feature>
<dbReference type="PANTHER" id="PTHR43364:SF4">
    <property type="entry name" value="NAD(P)-LINKED OXIDOREDUCTASE SUPERFAMILY PROTEIN"/>
    <property type="match status" value="1"/>
</dbReference>
<gene>
    <name evidence="3" type="ORF">I8J30_04220</name>
</gene>
<dbReference type="SUPFAM" id="SSF51430">
    <property type="entry name" value="NAD(P)-linked oxidoreductase"/>
    <property type="match status" value="1"/>
</dbReference>
<keyword evidence="1" id="KW-0560">Oxidoreductase</keyword>
<evidence type="ECO:0000259" key="2">
    <source>
        <dbReference type="Pfam" id="PF00248"/>
    </source>
</evidence>
<comment type="caution">
    <text evidence="3">The sequence shown here is derived from an EMBL/GenBank/DDBJ whole genome shotgun (WGS) entry which is preliminary data.</text>
</comment>
<sequence>MKFMEINGVRLSRLIMGTGDLSKLNGTDMLDTYVAAGGTTIDTAHQYRRAETIIGQWMTEKGNRNQMVIMTKGAHHNDGSPGPRVNAEAIRKDLFESLDRLETNYIDLYALHRDEPGTPVGPIMEELNLHLSEGRVRAIGASNWTHQRIQEANDYAQAHGLSGFMFSSTNLALAVANEPRWEGCVSADEQASQWHERRQLPLLAWSAQAGGFFTGLFSPEDRTNSDMVRVYYNEDNWKRYERAKKLAESKGVTALHIALSFVLNRPFPTGAIIGPRSDAELMDSVKAMEIELTESEQEWLDLKREELAV</sequence>
<accession>A0ABS5C7V3</accession>
<protein>
    <submittedName>
        <fullName evidence="3">Aldo/keto reductase</fullName>
    </submittedName>
</protein>
<keyword evidence="4" id="KW-1185">Reference proteome</keyword>
<dbReference type="EMBL" id="JAGKSP010000001">
    <property type="protein sequence ID" value="MBP3961905.1"/>
    <property type="molecule type" value="Genomic_DNA"/>
</dbReference>
<evidence type="ECO:0000313" key="3">
    <source>
        <dbReference type="EMBL" id="MBP3961905.1"/>
    </source>
</evidence>
<evidence type="ECO:0000313" key="4">
    <source>
        <dbReference type="Proteomes" id="UP000673394"/>
    </source>
</evidence>
<name>A0ABS5C7V3_9BACL</name>
<dbReference type="InterPro" id="IPR023210">
    <property type="entry name" value="NADP_OxRdtase_dom"/>
</dbReference>
<reference evidence="3 4" key="1">
    <citation type="submission" date="2021-04" db="EMBL/GenBank/DDBJ databases">
        <title>Paenibacillus sp. DLE-14 whole genome sequence.</title>
        <authorList>
            <person name="Ham Y.J."/>
        </authorList>
    </citation>
    <scope>NUCLEOTIDE SEQUENCE [LARGE SCALE GENOMIC DNA]</scope>
    <source>
        <strain evidence="3 4">DLE-14</strain>
    </source>
</reference>
<dbReference type="Gene3D" id="3.20.20.100">
    <property type="entry name" value="NADP-dependent oxidoreductase domain"/>
    <property type="match status" value="1"/>
</dbReference>